<organism evidence="1 2">
    <name type="scientific">Actinotignum schaalii FB123-CNA-2</name>
    <dbReference type="NCBI Taxonomy" id="883067"/>
    <lineage>
        <taxon>Bacteria</taxon>
        <taxon>Bacillati</taxon>
        <taxon>Actinomycetota</taxon>
        <taxon>Actinomycetes</taxon>
        <taxon>Actinomycetales</taxon>
        <taxon>Actinomycetaceae</taxon>
        <taxon>Actinotignum</taxon>
    </lineage>
</organism>
<gene>
    <name evidence="1" type="ORF">HMPREF9237_00453</name>
</gene>
<dbReference type="Proteomes" id="UP000014393">
    <property type="component" value="Unassembled WGS sequence"/>
</dbReference>
<dbReference type="AlphaFoldDB" id="S2W5J0"/>
<evidence type="ECO:0000313" key="1">
    <source>
        <dbReference type="EMBL" id="EPD27892.1"/>
    </source>
</evidence>
<proteinExistence type="predicted"/>
<accession>S2W5J0</accession>
<protein>
    <submittedName>
        <fullName evidence="1">Uncharacterized protein</fullName>
    </submittedName>
</protein>
<dbReference type="EMBL" id="AGWM01000004">
    <property type="protein sequence ID" value="EPD27892.1"/>
    <property type="molecule type" value="Genomic_DNA"/>
</dbReference>
<evidence type="ECO:0000313" key="2">
    <source>
        <dbReference type="Proteomes" id="UP000014393"/>
    </source>
</evidence>
<reference evidence="1 2" key="1">
    <citation type="submission" date="2013-05" db="EMBL/GenBank/DDBJ databases">
        <title>The Genome Sequence of Actinobaculum schaalii FB123-CNA2.</title>
        <authorList>
            <consortium name="The Broad Institute Genomics Platform"/>
            <person name="Earl A."/>
            <person name="Ward D."/>
            <person name="Feldgarden M."/>
            <person name="Gevers D."/>
            <person name="Saerens B."/>
            <person name="Vaneechoutte M."/>
            <person name="Walker B."/>
            <person name="Young S."/>
            <person name="Zeng Q."/>
            <person name="Gargeya S."/>
            <person name="Fitzgerald M."/>
            <person name="Haas B."/>
            <person name="Abouelleil A."/>
            <person name="Allen A.W."/>
            <person name="Alvarado L."/>
            <person name="Arachchi H.M."/>
            <person name="Berlin A.M."/>
            <person name="Chapman S.B."/>
            <person name="Gainer-Dewar J."/>
            <person name="Goldberg J."/>
            <person name="Griggs A."/>
            <person name="Gujja S."/>
            <person name="Hansen M."/>
            <person name="Howarth C."/>
            <person name="Imamovic A."/>
            <person name="Ireland A."/>
            <person name="Larimer J."/>
            <person name="McCowan C."/>
            <person name="Murphy C."/>
            <person name="Pearson M."/>
            <person name="Poon T.W."/>
            <person name="Priest M."/>
            <person name="Roberts A."/>
            <person name="Saif S."/>
            <person name="Shea T."/>
            <person name="Sisk P."/>
            <person name="Sykes S."/>
            <person name="Wortman J."/>
            <person name="Nusbaum C."/>
            <person name="Birren B."/>
        </authorList>
    </citation>
    <scope>NUCLEOTIDE SEQUENCE [LARGE SCALE GENOMIC DNA]</scope>
    <source>
        <strain evidence="1 2">FB123-CNA-2</strain>
    </source>
</reference>
<keyword evidence="2" id="KW-1185">Reference proteome</keyword>
<sequence>MGDHRAPGLWLARLAKRLAYLALGMRNAPLPGMLLPTGAALGARNFCATIPPMGIQLFL</sequence>
<comment type="caution">
    <text evidence="1">The sequence shown here is derived from an EMBL/GenBank/DDBJ whole genome shotgun (WGS) entry which is preliminary data.</text>
</comment>
<dbReference type="HOGENOM" id="CLU_2949859_0_0_11"/>
<name>S2W5J0_9ACTO</name>